<evidence type="ECO:0000313" key="2">
    <source>
        <dbReference type="EMBL" id="GBH32562.1"/>
    </source>
</evidence>
<dbReference type="EMBL" id="BBQY01000040">
    <property type="protein sequence ID" value="GBH32562.1"/>
    <property type="molecule type" value="Genomic_DNA"/>
</dbReference>
<gene>
    <name evidence="2" type="ORF">MBESOW_P3793</name>
</gene>
<comment type="caution">
    <text evidence="2">The sequence shown here is derived from an EMBL/GenBank/DDBJ whole genome shotgun (WGS) entry which is preliminary data.</text>
</comment>
<dbReference type="InterPro" id="IPR046025">
    <property type="entry name" value="DUF5983"/>
</dbReference>
<feature type="domain" description="DUF5983" evidence="1">
    <location>
        <begin position="22"/>
        <end position="121"/>
    </location>
</feature>
<proteinExistence type="predicted"/>
<organism evidence="2 3">
    <name type="scientific">Sphingobium xenophagum</name>
    <dbReference type="NCBI Taxonomy" id="121428"/>
    <lineage>
        <taxon>Bacteria</taxon>
        <taxon>Pseudomonadati</taxon>
        <taxon>Pseudomonadota</taxon>
        <taxon>Alphaproteobacteria</taxon>
        <taxon>Sphingomonadales</taxon>
        <taxon>Sphingomonadaceae</taxon>
        <taxon>Sphingobium</taxon>
    </lineage>
</organism>
<evidence type="ECO:0000313" key="3">
    <source>
        <dbReference type="Proteomes" id="UP000290975"/>
    </source>
</evidence>
<reference evidence="2 3" key="1">
    <citation type="submission" date="2014-12" db="EMBL/GenBank/DDBJ databases">
        <title>Whole genome sequencing of Sphingobium xenophagum OW59.</title>
        <authorList>
            <person name="Ohta Y."/>
            <person name="Nishi S."/>
            <person name="Hatada Y."/>
        </authorList>
    </citation>
    <scope>NUCLEOTIDE SEQUENCE [LARGE SCALE GENOMIC DNA]</scope>
    <source>
        <strain evidence="2 3">OW59</strain>
    </source>
</reference>
<sequence>MTPSHPPKIPALGRLDMRRSAMFTLSTMHIPLAERQKIEKLIRAAPRDDDGRLHVAHNDLVIEPHLYGFFVHCGIAACQAADPPDISPQLWALLSAANADGASWLLFDRDEPPSSCWPTFDAG</sequence>
<dbReference type="Proteomes" id="UP000290975">
    <property type="component" value="Unassembled WGS sequence"/>
</dbReference>
<keyword evidence="3" id="KW-1185">Reference proteome</keyword>
<evidence type="ECO:0000259" key="1">
    <source>
        <dbReference type="Pfam" id="PF19419"/>
    </source>
</evidence>
<dbReference type="Pfam" id="PF19419">
    <property type="entry name" value="DUF5983"/>
    <property type="match status" value="1"/>
</dbReference>
<dbReference type="AlphaFoldDB" id="A0A401J7C4"/>
<name>A0A401J7C4_SPHXE</name>
<accession>A0A401J7C4</accession>
<protein>
    <recommendedName>
        <fullName evidence="1">DUF5983 domain-containing protein</fullName>
    </recommendedName>
</protein>